<comment type="caution">
    <text evidence="2">The sequence shown here is derived from an EMBL/GenBank/DDBJ whole genome shotgun (WGS) entry which is preliminary data.</text>
</comment>
<name>A0A0V1KK02_9BILA</name>
<reference evidence="2 3" key="1">
    <citation type="submission" date="2015-05" db="EMBL/GenBank/DDBJ databases">
        <title>Evolution of Trichinella species and genotypes.</title>
        <authorList>
            <person name="Korhonen P.K."/>
            <person name="Edoardo P."/>
            <person name="Giuseppe L.R."/>
            <person name="Gasser R.B."/>
        </authorList>
    </citation>
    <scope>NUCLEOTIDE SEQUENCE [LARGE SCALE GENOMIC DNA]</scope>
    <source>
        <strain evidence="2">ISS10</strain>
    </source>
</reference>
<evidence type="ECO:0000313" key="2">
    <source>
        <dbReference type="EMBL" id="KRZ47326.1"/>
    </source>
</evidence>
<keyword evidence="3" id="KW-1185">Reference proteome</keyword>
<proteinExistence type="predicted"/>
<feature type="signal peptide" evidence="1">
    <location>
        <begin position="1"/>
        <end position="17"/>
    </location>
</feature>
<protein>
    <submittedName>
        <fullName evidence="2">Uncharacterized protein</fullName>
    </submittedName>
</protein>
<accession>A0A0V1KK02</accession>
<dbReference type="AlphaFoldDB" id="A0A0V1KK02"/>
<keyword evidence="1" id="KW-0732">Signal</keyword>
<dbReference type="EMBL" id="JYDW01000947">
    <property type="protein sequence ID" value="KRZ47326.1"/>
    <property type="molecule type" value="Genomic_DNA"/>
</dbReference>
<evidence type="ECO:0000313" key="3">
    <source>
        <dbReference type="Proteomes" id="UP000054721"/>
    </source>
</evidence>
<evidence type="ECO:0000256" key="1">
    <source>
        <dbReference type="SAM" id="SignalP"/>
    </source>
</evidence>
<sequence length="38" mass="4154">MLTAVILIFITLKTCIAQTATCKDDVGNNLDCAKQRLN</sequence>
<feature type="chain" id="PRO_5006881023" evidence="1">
    <location>
        <begin position="18"/>
        <end position="38"/>
    </location>
</feature>
<dbReference type="Proteomes" id="UP000054721">
    <property type="component" value="Unassembled WGS sequence"/>
</dbReference>
<gene>
    <name evidence="2" type="ORF">T02_10980</name>
</gene>
<organism evidence="2 3">
    <name type="scientific">Trichinella nativa</name>
    <dbReference type="NCBI Taxonomy" id="6335"/>
    <lineage>
        <taxon>Eukaryota</taxon>
        <taxon>Metazoa</taxon>
        <taxon>Ecdysozoa</taxon>
        <taxon>Nematoda</taxon>
        <taxon>Enoplea</taxon>
        <taxon>Dorylaimia</taxon>
        <taxon>Trichinellida</taxon>
        <taxon>Trichinellidae</taxon>
        <taxon>Trichinella</taxon>
    </lineage>
</organism>